<organism evidence="1">
    <name type="scientific">marine metagenome</name>
    <dbReference type="NCBI Taxonomy" id="408172"/>
    <lineage>
        <taxon>unclassified sequences</taxon>
        <taxon>metagenomes</taxon>
        <taxon>ecological metagenomes</taxon>
    </lineage>
</organism>
<accession>A0A383A277</accession>
<protein>
    <submittedName>
        <fullName evidence="1">Uncharacterized protein</fullName>
    </submittedName>
</protein>
<sequence>SATTVSDELLVLSAIAEFLPDGQVCEEQLLSADSPERGWEGWGGAGWETEVDGFEELVVQITCDFDSEEFWFSHQLRIQYPLKTGEAAEVINSEVRSVVARGILGYFIDSRDRFSELRLTGEEQRSDQTQQRGCGYPGYLAISGVVPYSNDGLHSVYLSFGQNHPCANTTASPVVTLNFDVFGDRHPDMSGSDYKSRMLFDLPDLFKDGSVWEAELVEVIRRRWVESGGDPDEWLVGQLTVEFVRSLDFTMGPD</sequence>
<feature type="non-terminal residue" evidence="1">
    <location>
        <position position="254"/>
    </location>
</feature>
<name>A0A383A277_9ZZZZ</name>
<dbReference type="AlphaFoldDB" id="A0A383A277"/>
<reference evidence="1" key="1">
    <citation type="submission" date="2018-05" db="EMBL/GenBank/DDBJ databases">
        <authorList>
            <person name="Lanie J.A."/>
            <person name="Ng W.-L."/>
            <person name="Kazmierczak K.M."/>
            <person name="Andrzejewski T.M."/>
            <person name="Davidsen T.M."/>
            <person name="Wayne K.J."/>
            <person name="Tettelin H."/>
            <person name="Glass J.I."/>
            <person name="Rusch D."/>
            <person name="Podicherti R."/>
            <person name="Tsui H.-C.T."/>
            <person name="Winkler M.E."/>
        </authorList>
    </citation>
    <scope>NUCLEOTIDE SEQUENCE</scope>
</reference>
<feature type="non-terminal residue" evidence="1">
    <location>
        <position position="1"/>
    </location>
</feature>
<gene>
    <name evidence="1" type="ORF">METZ01_LOCUS454533</name>
</gene>
<evidence type="ECO:0000313" key="1">
    <source>
        <dbReference type="EMBL" id="SVE01679.1"/>
    </source>
</evidence>
<proteinExistence type="predicted"/>
<dbReference type="EMBL" id="UINC01188453">
    <property type="protein sequence ID" value="SVE01679.1"/>
    <property type="molecule type" value="Genomic_DNA"/>
</dbReference>